<name>A0A7R9WNS1_9STRA</name>
<proteinExistence type="predicted"/>
<dbReference type="InterPro" id="IPR053159">
    <property type="entry name" value="Hybrid_Histidine_Kinase"/>
</dbReference>
<dbReference type="InterPro" id="IPR011990">
    <property type="entry name" value="TPR-like_helical_dom_sf"/>
</dbReference>
<sequence>MGWVKEITGGYSLPQFLFHAALCCFAMARTSKDRKYISTARSCVKLLKTWAKKGCPNFPHNILLLEAEDKDLRKQRTKAASSYEKSIKVAKDLKRLQDEAIANEKYAAFQRRRGNMDAANVYLEESIRLYRRWGASKKVEQLLSMMQ</sequence>
<accession>A0A7R9WNS1</accession>
<dbReference type="SUPFAM" id="SSF48452">
    <property type="entry name" value="TPR-like"/>
    <property type="match status" value="1"/>
</dbReference>
<evidence type="ECO:0000313" key="1">
    <source>
        <dbReference type="EMBL" id="CAD8328881.1"/>
    </source>
</evidence>
<dbReference type="Gene3D" id="1.25.40.10">
    <property type="entry name" value="Tetratricopeptide repeat domain"/>
    <property type="match status" value="1"/>
</dbReference>
<dbReference type="PANTHER" id="PTHR43642:SF1">
    <property type="entry name" value="HYBRID SIGNAL TRANSDUCTION HISTIDINE KINASE G"/>
    <property type="match status" value="1"/>
</dbReference>
<dbReference type="EMBL" id="HBEF01001531">
    <property type="protein sequence ID" value="CAD8328881.1"/>
    <property type="molecule type" value="Transcribed_RNA"/>
</dbReference>
<dbReference type="AlphaFoldDB" id="A0A7R9WNS1"/>
<dbReference type="PANTHER" id="PTHR43642">
    <property type="entry name" value="HYBRID SIGNAL TRANSDUCTION HISTIDINE KINASE G"/>
    <property type="match status" value="1"/>
</dbReference>
<organism evidence="1">
    <name type="scientific">Craspedostauros australis</name>
    <dbReference type="NCBI Taxonomy" id="1486917"/>
    <lineage>
        <taxon>Eukaryota</taxon>
        <taxon>Sar</taxon>
        <taxon>Stramenopiles</taxon>
        <taxon>Ochrophyta</taxon>
        <taxon>Bacillariophyta</taxon>
        <taxon>Bacillariophyceae</taxon>
        <taxon>Bacillariophycidae</taxon>
        <taxon>Naviculales</taxon>
        <taxon>Naviculaceae</taxon>
        <taxon>Craspedostauros</taxon>
    </lineage>
</organism>
<gene>
    <name evidence="1" type="ORF">CAUS1442_LOCUS979</name>
</gene>
<reference evidence="1" key="1">
    <citation type="submission" date="2021-01" db="EMBL/GenBank/DDBJ databases">
        <authorList>
            <person name="Corre E."/>
            <person name="Pelletier E."/>
            <person name="Niang G."/>
            <person name="Scheremetjew M."/>
            <person name="Finn R."/>
            <person name="Kale V."/>
            <person name="Holt S."/>
            <person name="Cochrane G."/>
            <person name="Meng A."/>
            <person name="Brown T."/>
            <person name="Cohen L."/>
        </authorList>
    </citation>
    <scope>NUCLEOTIDE SEQUENCE</scope>
    <source>
        <strain evidence="1">CCMP3328</strain>
    </source>
</reference>
<protein>
    <submittedName>
        <fullName evidence="1">Uncharacterized protein</fullName>
    </submittedName>
</protein>